<gene>
    <name evidence="1" type="ORF">BXY45_112139</name>
</gene>
<dbReference type="EMBL" id="QGDQ01000012">
    <property type="protein sequence ID" value="PWJ53565.1"/>
    <property type="molecule type" value="Genomic_DNA"/>
</dbReference>
<organism evidence="1 2">
    <name type="scientific">Quadrisphaera granulorum</name>
    <dbReference type="NCBI Taxonomy" id="317664"/>
    <lineage>
        <taxon>Bacteria</taxon>
        <taxon>Bacillati</taxon>
        <taxon>Actinomycetota</taxon>
        <taxon>Actinomycetes</taxon>
        <taxon>Kineosporiales</taxon>
        <taxon>Kineosporiaceae</taxon>
        <taxon>Quadrisphaera</taxon>
    </lineage>
</organism>
<dbReference type="Proteomes" id="UP000245469">
    <property type="component" value="Unassembled WGS sequence"/>
</dbReference>
<name>A0A316A771_9ACTN</name>
<accession>A0A316A771</accession>
<protein>
    <submittedName>
        <fullName evidence="1">Uncharacterized protein</fullName>
    </submittedName>
</protein>
<dbReference type="AlphaFoldDB" id="A0A316A771"/>
<dbReference type="RefSeq" id="WP_146211162.1">
    <property type="nucleotide sequence ID" value="NZ_QGDQ01000012.1"/>
</dbReference>
<keyword evidence="2" id="KW-1185">Reference proteome</keyword>
<sequence length="80" mass="8221">MTAPSVPVPVSAAAPAADLIGTPLTRDEADLLAVYDALRDLVQRDLPPCAASGLRAALASTAVVVTDLGLRFEHLLDEGV</sequence>
<evidence type="ECO:0000313" key="1">
    <source>
        <dbReference type="EMBL" id="PWJ53565.1"/>
    </source>
</evidence>
<comment type="caution">
    <text evidence="1">The sequence shown here is derived from an EMBL/GenBank/DDBJ whole genome shotgun (WGS) entry which is preliminary data.</text>
</comment>
<reference evidence="1 2" key="1">
    <citation type="submission" date="2018-03" db="EMBL/GenBank/DDBJ databases">
        <title>Genomic Encyclopedia of Archaeal and Bacterial Type Strains, Phase II (KMG-II): from individual species to whole genera.</title>
        <authorList>
            <person name="Goeker M."/>
        </authorList>
    </citation>
    <scope>NUCLEOTIDE SEQUENCE [LARGE SCALE GENOMIC DNA]</scope>
    <source>
        <strain evidence="1 2">DSM 44889</strain>
    </source>
</reference>
<dbReference type="OrthoDB" id="5196264at2"/>
<evidence type="ECO:0000313" key="2">
    <source>
        <dbReference type="Proteomes" id="UP000245469"/>
    </source>
</evidence>
<proteinExistence type="predicted"/>